<dbReference type="EMBL" id="JACPRF010000029">
    <property type="protein sequence ID" value="MBI2875436.1"/>
    <property type="molecule type" value="Genomic_DNA"/>
</dbReference>
<evidence type="ECO:0000313" key="3">
    <source>
        <dbReference type="Proteomes" id="UP000769766"/>
    </source>
</evidence>
<feature type="domain" description="Alkaline phosphatase-like protein PglZ C-terminal" evidence="1">
    <location>
        <begin position="2"/>
        <end position="77"/>
    </location>
</feature>
<comment type="caution">
    <text evidence="2">The sequence shown here is derived from an EMBL/GenBank/DDBJ whole genome shotgun (WGS) entry which is preliminary data.</text>
</comment>
<evidence type="ECO:0000313" key="2">
    <source>
        <dbReference type="EMBL" id="MBI2875436.1"/>
    </source>
</evidence>
<name>A0A932CM59_UNCTE</name>
<accession>A0A932CM59</accession>
<sequence length="79" mass="8683">MPADEVIVRLLAALDCHGGLLTATALSRAIDYPAIRLRGLLAVMQRILNIDGYAVLTRDEASDTVELNRDLLCRQFDAD</sequence>
<organism evidence="2 3">
    <name type="scientific">Tectimicrobiota bacterium</name>
    <dbReference type="NCBI Taxonomy" id="2528274"/>
    <lineage>
        <taxon>Bacteria</taxon>
        <taxon>Pseudomonadati</taxon>
        <taxon>Nitrospinota/Tectimicrobiota group</taxon>
        <taxon>Candidatus Tectimicrobiota</taxon>
    </lineage>
</organism>
<dbReference type="Pfam" id="PF25863">
    <property type="entry name" value="PglZ_C"/>
    <property type="match status" value="1"/>
</dbReference>
<dbReference type="Proteomes" id="UP000769766">
    <property type="component" value="Unassembled WGS sequence"/>
</dbReference>
<proteinExistence type="predicted"/>
<protein>
    <recommendedName>
        <fullName evidence="1">Alkaline phosphatase-like protein PglZ C-terminal domain-containing protein</fullName>
    </recommendedName>
</protein>
<gene>
    <name evidence="2" type="ORF">HYY20_00985</name>
</gene>
<reference evidence="2" key="1">
    <citation type="submission" date="2020-07" db="EMBL/GenBank/DDBJ databases">
        <title>Huge and variable diversity of episymbiotic CPR bacteria and DPANN archaea in groundwater ecosystems.</title>
        <authorList>
            <person name="He C.Y."/>
            <person name="Keren R."/>
            <person name="Whittaker M."/>
            <person name="Farag I.F."/>
            <person name="Doudna J."/>
            <person name="Cate J.H.D."/>
            <person name="Banfield J.F."/>
        </authorList>
    </citation>
    <scope>NUCLEOTIDE SEQUENCE</scope>
    <source>
        <strain evidence="2">NC_groundwater_672_Ag_B-0.1um_62_36</strain>
    </source>
</reference>
<evidence type="ECO:0000259" key="1">
    <source>
        <dbReference type="Pfam" id="PF25863"/>
    </source>
</evidence>
<dbReference type="InterPro" id="IPR058882">
    <property type="entry name" value="PglZ_C"/>
</dbReference>
<dbReference type="AlphaFoldDB" id="A0A932CM59"/>